<dbReference type="RefSeq" id="XP_009012445.1">
    <property type="nucleotide sequence ID" value="XM_009014197.1"/>
</dbReference>
<organism evidence="2 3">
    <name type="scientific">Helobdella robusta</name>
    <name type="common">Californian leech</name>
    <dbReference type="NCBI Taxonomy" id="6412"/>
    <lineage>
        <taxon>Eukaryota</taxon>
        <taxon>Metazoa</taxon>
        <taxon>Spiralia</taxon>
        <taxon>Lophotrochozoa</taxon>
        <taxon>Annelida</taxon>
        <taxon>Clitellata</taxon>
        <taxon>Hirudinea</taxon>
        <taxon>Rhynchobdellida</taxon>
        <taxon>Glossiphoniidae</taxon>
        <taxon>Helobdella</taxon>
    </lineage>
</organism>
<dbReference type="EnsemblMetazoa" id="HelroT168324">
    <property type="protein sequence ID" value="HelroP168324"/>
    <property type="gene ID" value="HelroG168324"/>
</dbReference>
<dbReference type="AlphaFoldDB" id="T1F0F7"/>
<reference evidence="2" key="3">
    <citation type="submission" date="2015-06" db="UniProtKB">
        <authorList>
            <consortium name="EnsemblMetazoa"/>
        </authorList>
    </citation>
    <scope>IDENTIFICATION</scope>
</reference>
<dbReference type="KEGG" id="hro:HELRODRAFT_168324"/>
<dbReference type="CTD" id="20202307"/>
<reference evidence="3" key="1">
    <citation type="submission" date="2012-12" db="EMBL/GenBank/DDBJ databases">
        <authorList>
            <person name="Hellsten U."/>
            <person name="Grimwood J."/>
            <person name="Chapman J.A."/>
            <person name="Shapiro H."/>
            <person name="Aerts A."/>
            <person name="Otillar R.P."/>
            <person name="Terry A.Y."/>
            <person name="Boore J.L."/>
            <person name="Simakov O."/>
            <person name="Marletaz F."/>
            <person name="Cho S.-J."/>
            <person name="Edsinger-Gonzales E."/>
            <person name="Havlak P."/>
            <person name="Kuo D.-H."/>
            <person name="Larsson T."/>
            <person name="Lv J."/>
            <person name="Arendt D."/>
            <person name="Savage R."/>
            <person name="Osoegawa K."/>
            <person name="de Jong P."/>
            <person name="Lindberg D.R."/>
            <person name="Seaver E.C."/>
            <person name="Weisblat D.A."/>
            <person name="Putnam N.H."/>
            <person name="Grigoriev I.V."/>
            <person name="Rokhsar D.S."/>
        </authorList>
    </citation>
    <scope>NUCLEOTIDE SEQUENCE</scope>
</reference>
<dbReference type="EMBL" id="KB095959">
    <property type="protein sequence ID" value="ESO09352.1"/>
    <property type="molecule type" value="Genomic_DNA"/>
</dbReference>
<dbReference type="InParanoid" id="T1F0F7"/>
<evidence type="ECO:0000313" key="1">
    <source>
        <dbReference type="EMBL" id="ESO09352.1"/>
    </source>
</evidence>
<dbReference type="Pfam" id="PF15006">
    <property type="entry name" value="DUF4517"/>
    <property type="match status" value="1"/>
</dbReference>
<accession>T1F0F7</accession>
<dbReference type="InterPro" id="IPR026794">
    <property type="entry name" value="ADISSP"/>
</dbReference>
<proteinExistence type="predicted"/>
<dbReference type="HOGENOM" id="CLU_1983957_0_0_1"/>
<dbReference type="GeneID" id="20202307"/>
<dbReference type="Proteomes" id="UP000015101">
    <property type="component" value="Unassembled WGS sequence"/>
</dbReference>
<gene>
    <name evidence="2" type="primary">20202307</name>
    <name evidence="1" type="ORF">HELRODRAFT_168324</name>
</gene>
<reference evidence="1 3" key="2">
    <citation type="journal article" date="2013" name="Nature">
        <title>Insights into bilaterian evolution from three spiralian genomes.</title>
        <authorList>
            <person name="Simakov O."/>
            <person name="Marletaz F."/>
            <person name="Cho S.J."/>
            <person name="Edsinger-Gonzales E."/>
            <person name="Havlak P."/>
            <person name="Hellsten U."/>
            <person name="Kuo D.H."/>
            <person name="Larsson T."/>
            <person name="Lv J."/>
            <person name="Arendt D."/>
            <person name="Savage R."/>
            <person name="Osoegawa K."/>
            <person name="de Jong P."/>
            <person name="Grimwood J."/>
            <person name="Chapman J.A."/>
            <person name="Shapiro H."/>
            <person name="Aerts A."/>
            <person name="Otillar R.P."/>
            <person name="Terry A.Y."/>
            <person name="Boore J.L."/>
            <person name="Grigoriev I.V."/>
            <person name="Lindberg D.R."/>
            <person name="Seaver E.C."/>
            <person name="Weisblat D.A."/>
            <person name="Putnam N.H."/>
            <person name="Rokhsar D.S."/>
        </authorList>
    </citation>
    <scope>NUCLEOTIDE SEQUENCE</scope>
</reference>
<evidence type="ECO:0000313" key="2">
    <source>
        <dbReference type="EnsemblMetazoa" id="HelroP168324"/>
    </source>
</evidence>
<sequence length="126" mass="14527">MAEKKEELSPHKCSRVKFVVDNQRVSNFLLAEMKSNVIDAHLGFLQLNYKYKIAIEVNKYLGECIVCTNNHENCNLNEIEPNTNHTKHRMLVTLKAHQDLNMVEQLNLIANDDRSYTLLLTAQVIS</sequence>
<name>T1F0F7_HELRO</name>
<evidence type="ECO:0000313" key="3">
    <source>
        <dbReference type="Proteomes" id="UP000015101"/>
    </source>
</evidence>
<protein>
    <submittedName>
        <fullName evidence="1 2">Uncharacterized protein</fullName>
    </submittedName>
</protein>
<keyword evidence="3" id="KW-1185">Reference proteome</keyword>
<dbReference type="EMBL" id="AMQM01002948">
    <property type="status" value="NOT_ANNOTATED_CDS"/>
    <property type="molecule type" value="Genomic_DNA"/>
</dbReference>